<protein>
    <recommendedName>
        <fullName evidence="4">FHA domain-containing protein</fullName>
    </recommendedName>
</protein>
<dbReference type="CDD" id="cd00060">
    <property type="entry name" value="FHA"/>
    <property type="match status" value="1"/>
</dbReference>
<accession>A0A510HP70</accession>
<evidence type="ECO:0000313" key="6">
    <source>
        <dbReference type="Proteomes" id="UP000318065"/>
    </source>
</evidence>
<keyword evidence="3" id="KW-0472">Membrane</keyword>
<evidence type="ECO:0000256" key="3">
    <source>
        <dbReference type="SAM" id="Phobius"/>
    </source>
</evidence>
<keyword evidence="6" id="KW-1185">Reference proteome</keyword>
<reference evidence="5" key="1">
    <citation type="journal article" date="2019" name="Microbiol. Resour. Announc.">
        <title>Complete Genome Sequence of Rubrobacter xylanophilus Strain AA3-22, Isolated from Arima Onsen in Japan.</title>
        <authorList>
            <person name="Tomariguchi N."/>
            <person name="Miyazaki K."/>
        </authorList>
    </citation>
    <scope>NUCLEOTIDE SEQUENCE [LARGE SCALE GENOMIC DNA]</scope>
    <source>
        <strain evidence="5">AA3-22</strain>
    </source>
</reference>
<keyword evidence="3" id="KW-1133">Transmembrane helix</keyword>
<evidence type="ECO:0000259" key="4">
    <source>
        <dbReference type="PROSITE" id="PS50006"/>
    </source>
</evidence>
<dbReference type="PANTHER" id="PTHR23308">
    <property type="entry name" value="NUCLEAR INHIBITOR OF PROTEIN PHOSPHATASE-1"/>
    <property type="match status" value="1"/>
</dbReference>
<evidence type="ECO:0000256" key="1">
    <source>
        <dbReference type="ARBA" id="ARBA00022553"/>
    </source>
</evidence>
<name>A0A510HP70_9ACTN</name>
<dbReference type="Pfam" id="PF00498">
    <property type="entry name" value="FHA"/>
    <property type="match status" value="1"/>
</dbReference>
<sequence length="157" mass="16875">MLELQVPLLAAKALLLLLLFAFVYAVVRRGVGDLRSIPEDESFQPGAAGRKEGQAPKRGVSELMVEESEVLAPGTEFPIGNGTTTIGRSSASDIVLKSDDYVSGRHARLTRHGGLLYVEDLGSTNGTFVNGRKTVGATPLRDGDRVRVGSTTFRYLE</sequence>
<proteinExistence type="predicted"/>
<dbReference type="OrthoDB" id="277520at2"/>
<gene>
    <name evidence="5" type="ORF">RxyAA322_23510</name>
</gene>
<feature type="transmembrane region" description="Helical" evidence="3">
    <location>
        <begin position="6"/>
        <end position="27"/>
    </location>
</feature>
<evidence type="ECO:0000256" key="2">
    <source>
        <dbReference type="SAM" id="MobiDB-lite"/>
    </source>
</evidence>
<dbReference type="SMART" id="SM00240">
    <property type="entry name" value="FHA"/>
    <property type="match status" value="1"/>
</dbReference>
<dbReference type="Proteomes" id="UP000318065">
    <property type="component" value="Chromosome"/>
</dbReference>
<dbReference type="InterPro" id="IPR050923">
    <property type="entry name" value="Cell_Proc_Reg/RNA_Proc"/>
</dbReference>
<dbReference type="AlphaFoldDB" id="A0A510HP70"/>
<feature type="region of interest" description="Disordered" evidence="2">
    <location>
        <begin position="38"/>
        <end position="57"/>
    </location>
</feature>
<dbReference type="EMBL" id="AP019791">
    <property type="protein sequence ID" value="BBL80497.1"/>
    <property type="molecule type" value="Genomic_DNA"/>
</dbReference>
<dbReference type="InterPro" id="IPR000253">
    <property type="entry name" value="FHA_dom"/>
</dbReference>
<dbReference type="SUPFAM" id="SSF49879">
    <property type="entry name" value="SMAD/FHA domain"/>
    <property type="match status" value="1"/>
</dbReference>
<keyword evidence="3" id="KW-0812">Transmembrane</keyword>
<dbReference type="PROSITE" id="PS50006">
    <property type="entry name" value="FHA_DOMAIN"/>
    <property type="match status" value="1"/>
</dbReference>
<evidence type="ECO:0000313" key="5">
    <source>
        <dbReference type="EMBL" id="BBL80497.1"/>
    </source>
</evidence>
<dbReference type="InterPro" id="IPR008984">
    <property type="entry name" value="SMAD_FHA_dom_sf"/>
</dbReference>
<feature type="domain" description="FHA" evidence="4">
    <location>
        <begin position="84"/>
        <end position="134"/>
    </location>
</feature>
<organism evidence="5 6">
    <name type="scientific">Rubrobacter xylanophilus</name>
    <dbReference type="NCBI Taxonomy" id="49319"/>
    <lineage>
        <taxon>Bacteria</taxon>
        <taxon>Bacillati</taxon>
        <taxon>Actinomycetota</taxon>
        <taxon>Rubrobacteria</taxon>
        <taxon>Rubrobacterales</taxon>
        <taxon>Rubrobacteraceae</taxon>
        <taxon>Rubrobacter</taxon>
    </lineage>
</organism>
<dbReference type="Gene3D" id="2.60.200.20">
    <property type="match status" value="1"/>
</dbReference>
<keyword evidence="1" id="KW-0597">Phosphoprotein</keyword>
<dbReference type="RefSeq" id="WP_143528496.1">
    <property type="nucleotide sequence ID" value="NZ_AP019791.1"/>
</dbReference>